<reference evidence="3" key="1">
    <citation type="journal article" date="2020" name="Stud. Mycol.">
        <title>101 Dothideomycetes genomes: a test case for predicting lifestyles and emergence of pathogens.</title>
        <authorList>
            <person name="Haridas S."/>
            <person name="Albert R."/>
            <person name="Binder M."/>
            <person name="Bloem J."/>
            <person name="Labutti K."/>
            <person name="Salamov A."/>
            <person name="Andreopoulos B."/>
            <person name="Baker S."/>
            <person name="Barry K."/>
            <person name="Bills G."/>
            <person name="Bluhm B."/>
            <person name="Cannon C."/>
            <person name="Castanera R."/>
            <person name="Culley D."/>
            <person name="Daum C."/>
            <person name="Ezra D."/>
            <person name="Gonzalez J."/>
            <person name="Henrissat B."/>
            <person name="Kuo A."/>
            <person name="Liang C."/>
            <person name="Lipzen A."/>
            <person name="Lutzoni F."/>
            <person name="Magnuson J."/>
            <person name="Mondo S."/>
            <person name="Nolan M."/>
            <person name="Ohm R."/>
            <person name="Pangilinan J."/>
            <person name="Park H.-J."/>
            <person name="Ramirez L."/>
            <person name="Alfaro M."/>
            <person name="Sun H."/>
            <person name="Tritt A."/>
            <person name="Yoshinaga Y."/>
            <person name="Zwiers L.-H."/>
            <person name="Turgeon B."/>
            <person name="Goodwin S."/>
            <person name="Spatafora J."/>
            <person name="Crous P."/>
            <person name="Grigoriev I."/>
        </authorList>
    </citation>
    <scope>NUCLEOTIDE SEQUENCE</scope>
    <source>
        <strain evidence="3">CBS 122368</strain>
    </source>
</reference>
<dbReference type="RefSeq" id="XP_033675915.1">
    <property type="nucleotide sequence ID" value="XM_033830513.1"/>
</dbReference>
<dbReference type="OrthoDB" id="1668230at2759"/>
<evidence type="ECO:0000256" key="1">
    <source>
        <dbReference type="SAM" id="MobiDB-lite"/>
    </source>
</evidence>
<dbReference type="Gene3D" id="1.10.510.10">
    <property type="entry name" value="Transferase(Phosphotransferase) domain 1"/>
    <property type="match status" value="1"/>
</dbReference>
<dbReference type="AlphaFoldDB" id="A0A6A6HSB9"/>
<organism evidence="3 4">
    <name type="scientific">Trematosphaeria pertusa</name>
    <dbReference type="NCBI Taxonomy" id="390896"/>
    <lineage>
        <taxon>Eukaryota</taxon>
        <taxon>Fungi</taxon>
        <taxon>Dikarya</taxon>
        <taxon>Ascomycota</taxon>
        <taxon>Pezizomycotina</taxon>
        <taxon>Dothideomycetes</taxon>
        <taxon>Pleosporomycetidae</taxon>
        <taxon>Pleosporales</taxon>
        <taxon>Massarineae</taxon>
        <taxon>Trematosphaeriaceae</taxon>
        <taxon>Trematosphaeria</taxon>
    </lineage>
</organism>
<evidence type="ECO:0000313" key="4">
    <source>
        <dbReference type="Proteomes" id="UP000800094"/>
    </source>
</evidence>
<feature type="domain" description="Protein kinase" evidence="2">
    <location>
        <begin position="57"/>
        <end position="157"/>
    </location>
</feature>
<dbReference type="InterPro" id="IPR000719">
    <property type="entry name" value="Prot_kinase_dom"/>
</dbReference>
<dbReference type="Proteomes" id="UP000800094">
    <property type="component" value="Unassembled WGS sequence"/>
</dbReference>
<dbReference type="GO" id="GO:0004672">
    <property type="term" value="F:protein kinase activity"/>
    <property type="evidence" value="ECO:0007669"/>
    <property type="project" value="InterPro"/>
</dbReference>
<keyword evidence="4" id="KW-1185">Reference proteome</keyword>
<evidence type="ECO:0000259" key="2">
    <source>
        <dbReference type="Pfam" id="PF00069"/>
    </source>
</evidence>
<dbReference type="GO" id="GO:0005524">
    <property type="term" value="F:ATP binding"/>
    <property type="evidence" value="ECO:0007669"/>
    <property type="project" value="InterPro"/>
</dbReference>
<gene>
    <name evidence="3" type="ORF">BU26DRAFT_525477</name>
</gene>
<sequence>MEIETAENVTERRGFIKRPGNTTVVIRAGYSVICDIKDRLGVVLKVPLPFEEFKQAMEIEKRVYRRLGKHPNLPNVVDMNEYGIYLKRAESRCLRLYYNKGGKATPEERIKWCQDVAEVLNYVHENNIRYANLSRKNLLIDSARNILLCDFEVVAEIGFWHPDEREYPAYHPKPFHEKIEEQECEVEKLIKEGKYPNVSELPLGDVIVKCWKREGYFNLAADVAEEITYSSILPLARNSSGCSSNKDLSNHSSSKDSPSIFSESMAN</sequence>
<feature type="region of interest" description="Disordered" evidence="1">
    <location>
        <begin position="244"/>
        <end position="267"/>
    </location>
</feature>
<feature type="compositionally biased region" description="Low complexity" evidence="1">
    <location>
        <begin position="244"/>
        <end position="259"/>
    </location>
</feature>
<evidence type="ECO:0000313" key="3">
    <source>
        <dbReference type="EMBL" id="KAF2240911.1"/>
    </source>
</evidence>
<proteinExistence type="predicted"/>
<dbReference type="Pfam" id="PF00069">
    <property type="entry name" value="Pkinase"/>
    <property type="match status" value="1"/>
</dbReference>
<dbReference type="InterPro" id="IPR011009">
    <property type="entry name" value="Kinase-like_dom_sf"/>
</dbReference>
<dbReference type="GeneID" id="54583843"/>
<accession>A0A6A6HSB9</accession>
<dbReference type="EMBL" id="ML987214">
    <property type="protein sequence ID" value="KAF2240911.1"/>
    <property type="molecule type" value="Genomic_DNA"/>
</dbReference>
<name>A0A6A6HSB9_9PLEO</name>
<dbReference type="SUPFAM" id="SSF56112">
    <property type="entry name" value="Protein kinase-like (PK-like)"/>
    <property type="match status" value="1"/>
</dbReference>
<protein>
    <recommendedName>
        <fullName evidence="2">Protein kinase domain-containing protein</fullName>
    </recommendedName>
</protein>